<dbReference type="OrthoDB" id="234933at2"/>
<feature type="chain" id="PRO_5022044614" description="Autotransporter-associated beta strand repeat protein" evidence="1">
    <location>
        <begin position="20"/>
        <end position="1507"/>
    </location>
</feature>
<evidence type="ECO:0008006" key="4">
    <source>
        <dbReference type="Google" id="ProtNLM"/>
    </source>
</evidence>
<dbReference type="KEGG" id="amob:HG15A2_32240"/>
<sequence precursor="true">MVFLRFVLLALLISLPSVAAAQVTALWTGSGDGSSYNDPANWDINLVPINGLNGADTYEVVIPGSQSVLFDVPGTGHQVFQLSVGSSSDFQVNSGRDIEVQDEASILGRVIADGGTFSAPSNASIFPGSAARATVLDSGQLTLAATSYWATGLASNQTLFLADGSGSLLDLSSLESINAGWDDGSGATRVNTIEASNGATIDLSSVASIESPDRGEDRLDIVVGVDSQINLAGLTTLVSDSSGDTRFVINRPDYALPSLEDARHTQFLPAAGTTLNLSALMNHNSGSYTIPDGAVVNAPQLESMVSVTMTINQGGTFSAPNLTDISGSVVEVTPTTTFESGELTNINNARLRVREGATFGVSTGDIAATSYSATGLPSTQTLFLADGSGSLLDLSSLESINAGWDDGSGATRVNTIEASNGATIDLSSVASIESPDRGEDRLDIVVGVDSQINLAGLTTLVSDSSGDTRFVINRPDYALPSLEDARHTQFLPAAGTTLNLSALMNHNSGSYTIPDGAVVNAPQLESMVSVTMTINQGGTFSAPNLTDISGSVVEVTPTTTFESGELTNINNARLRVREGATFGVSTGDIAATSYSATGLPSTQTLFLADGAGSLLDLSSLESINAGWDDGSGATRVNTIEASNGATIDLSSVASIESPDRGEDRLDIVVGVDSQINLAGLTTLVSDSSGDTRFVINRPDYALPSLEDARHTQFLPAAGTTLNLSALMNHNSGSYTIPDGAVVNAPQLESMVSVTMTINQGGTFSAPNLTDISGSVVEVTPTSTFESGELTNINNARLRVREGATFGVSTGDIAATSYSATGLPSTQTLFLADGAGSLLDLSSLESINAGWDDGSGATRVNTIEASNGSTIDLSSVASINGPSRGEDRIDFRAEGASTIDLSSLTTVTNRSAGQTRLIVGGGSTIRVGSLVSSDNLRVILSDLDSTLDVGGSLTLDSGTLSVGLGAKVQVGNNFSHSYTTESNFVVDEGIIQFNGSGAQQFEVASLDSGANAFNSGNFGIGQLVIGTTTQRTSVELIDVVDNGNQGGAGEPEALYLYGLGGPAGLRIFNNSALILNGLNVYSHDPLSGDQVHLNSLFGPGELRIAYDDGFLQLVPLDFQWGNNAGGDFNLAGNWSDGLVPLGSDAAIWNLGSVNGYDAQFGTNVATDSAIVNSDNVTYQLGGFTYSLAGINATTGLVVGQNPTDNAKLTIANGTLATRDGRVAAAGGSQGLLTVATGGLLQVDESLLVGGGQGTLQVDLGGSVQVGDVLTLTNSGRLAGSGNVIATVDNQAGAISPGSAAGPSAGLLSVTGSVLQGTSATLEIELGGVDNSNLAIPEFDTLQVDGSLILDGELSVSLVDLGGGEFTPSDGDMFTIATVTSGISGEFNSFALPEIAGLTWLLGNNDQDLVLALTDSPADFAGDSEIDGADFLAWQIGFGINSGANPSDGDSDSDGDVDPDDLANWHAQYGFEVIANTPSVGAVPEPSGLVLLGTLLVVQATSVRRRVLS</sequence>
<feature type="signal peptide" evidence="1">
    <location>
        <begin position="1"/>
        <end position="19"/>
    </location>
</feature>
<dbReference type="RefSeq" id="WP_145061045.1">
    <property type="nucleotide sequence ID" value="NZ_CP036263.1"/>
</dbReference>
<keyword evidence="3" id="KW-1185">Reference proteome</keyword>
<dbReference type="InterPro" id="IPR018247">
    <property type="entry name" value="EF_Hand_1_Ca_BS"/>
</dbReference>
<evidence type="ECO:0000313" key="3">
    <source>
        <dbReference type="Proteomes" id="UP000319852"/>
    </source>
</evidence>
<evidence type="ECO:0000313" key="2">
    <source>
        <dbReference type="EMBL" id="QDS99893.1"/>
    </source>
</evidence>
<organism evidence="2 3">
    <name type="scientific">Adhaeretor mobilis</name>
    <dbReference type="NCBI Taxonomy" id="1930276"/>
    <lineage>
        <taxon>Bacteria</taxon>
        <taxon>Pseudomonadati</taxon>
        <taxon>Planctomycetota</taxon>
        <taxon>Planctomycetia</taxon>
        <taxon>Pirellulales</taxon>
        <taxon>Lacipirellulaceae</taxon>
        <taxon>Adhaeretor</taxon>
    </lineage>
</organism>
<accession>A0A517MYG4</accession>
<reference evidence="2 3" key="1">
    <citation type="submission" date="2019-02" db="EMBL/GenBank/DDBJ databases">
        <title>Deep-cultivation of Planctomycetes and their phenomic and genomic characterization uncovers novel biology.</title>
        <authorList>
            <person name="Wiegand S."/>
            <person name="Jogler M."/>
            <person name="Boedeker C."/>
            <person name="Pinto D."/>
            <person name="Vollmers J."/>
            <person name="Rivas-Marin E."/>
            <person name="Kohn T."/>
            <person name="Peeters S.H."/>
            <person name="Heuer A."/>
            <person name="Rast P."/>
            <person name="Oberbeckmann S."/>
            <person name="Bunk B."/>
            <person name="Jeske O."/>
            <person name="Meyerdierks A."/>
            <person name="Storesund J.E."/>
            <person name="Kallscheuer N."/>
            <person name="Luecker S."/>
            <person name="Lage O.M."/>
            <person name="Pohl T."/>
            <person name="Merkel B.J."/>
            <person name="Hornburger P."/>
            <person name="Mueller R.-W."/>
            <person name="Bruemmer F."/>
            <person name="Labrenz M."/>
            <person name="Spormann A.M."/>
            <person name="Op den Camp H."/>
            <person name="Overmann J."/>
            <person name="Amann R."/>
            <person name="Jetten M.S.M."/>
            <person name="Mascher T."/>
            <person name="Medema M.H."/>
            <person name="Devos D.P."/>
            <person name="Kaster A.-K."/>
            <person name="Ovreas L."/>
            <person name="Rohde M."/>
            <person name="Galperin M.Y."/>
            <person name="Jogler C."/>
        </authorList>
    </citation>
    <scope>NUCLEOTIDE SEQUENCE [LARGE SCALE GENOMIC DNA]</scope>
    <source>
        <strain evidence="2 3">HG15A2</strain>
    </source>
</reference>
<gene>
    <name evidence="2" type="ORF">HG15A2_32240</name>
</gene>
<dbReference type="EMBL" id="CP036263">
    <property type="protein sequence ID" value="QDS99893.1"/>
    <property type="molecule type" value="Genomic_DNA"/>
</dbReference>
<dbReference type="PROSITE" id="PS00018">
    <property type="entry name" value="EF_HAND_1"/>
    <property type="match status" value="1"/>
</dbReference>
<evidence type="ECO:0000256" key="1">
    <source>
        <dbReference type="SAM" id="SignalP"/>
    </source>
</evidence>
<dbReference type="Proteomes" id="UP000319852">
    <property type="component" value="Chromosome"/>
</dbReference>
<proteinExistence type="predicted"/>
<protein>
    <recommendedName>
        <fullName evidence="4">Autotransporter-associated beta strand repeat protein</fullName>
    </recommendedName>
</protein>
<keyword evidence="1" id="KW-0732">Signal</keyword>
<name>A0A517MYG4_9BACT</name>